<dbReference type="EMBL" id="JBHSCQ010000024">
    <property type="protein sequence ID" value="MFC4267173.1"/>
    <property type="molecule type" value="Genomic_DNA"/>
</dbReference>
<organism evidence="1 2">
    <name type="scientific">Arthrobacter cryoconiti</name>
    <dbReference type="NCBI Taxonomy" id="748907"/>
    <lineage>
        <taxon>Bacteria</taxon>
        <taxon>Bacillati</taxon>
        <taxon>Actinomycetota</taxon>
        <taxon>Actinomycetes</taxon>
        <taxon>Micrococcales</taxon>
        <taxon>Micrococcaceae</taxon>
        <taxon>Arthrobacter</taxon>
    </lineage>
</organism>
<gene>
    <name evidence="1" type="ORF">ACFOW9_16315</name>
</gene>
<evidence type="ECO:0000313" key="1">
    <source>
        <dbReference type="EMBL" id="MFC4267173.1"/>
    </source>
</evidence>
<protein>
    <submittedName>
        <fullName evidence="1">Uncharacterized protein</fullName>
    </submittedName>
</protein>
<name>A0ABV8R5B2_9MICC</name>
<evidence type="ECO:0000313" key="2">
    <source>
        <dbReference type="Proteomes" id="UP001595773"/>
    </source>
</evidence>
<comment type="caution">
    <text evidence="1">The sequence shown here is derived from an EMBL/GenBank/DDBJ whole genome shotgun (WGS) entry which is preliminary data.</text>
</comment>
<accession>A0ABV8R5B2</accession>
<reference evidence="2" key="1">
    <citation type="journal article" date="2019" name="Int. J. Syst. Evol. Microbiol.">
        <title>The Global Catalogue of Microorganisms (GCM) 10K type strain sequencing project: providing services to taxonomists for standard genome sequencing and annotation.</title>
        <authorList>
            <consortium name="The Broad Institute Genomics Platform"/>
            <consortium name="The Broad Institute Genome Sequencing Center for Infectious Disease"/>
            <person name="Wu L."/>
            <person name="Ma J."/>
        </authorList>
    </citation>
    <scope>NUCLEOTIDE SEQUENCE [LARGE SCALE GENOMIC DNA]</scope>
    <source>
        <strain evidence="2">CGMCC 1.10698</strain>
    </source>
</reference>
<keyword evidence="2" id="KW-1185">Reference proteome</keyword>
<sequence length="94" mass="9891">MAVPERKTGYSTVFPVSVVVGEALLDYLQHGHPTTSDRRVFLRAVAPCEPTSAAEVSAGFTPAMSASFLCRRLFAALVPGGCVPVDATLEPLEG</sequence>
<dbReference type="RefSeq" id="WP_230068323.1">
    <property type="nucleotide sequence ID" value="NZ_BAABLL010000017.1"/>
</dbReference>
<dbReference type="Proteomes" id="UP001595773">
    <property type="component" value="Unassembled WGS sequence"/>
</dbReference>
<proteinExistence type="predicted"/>